<comment type="catalytic activity">
    <reaction evidence="2">
        <text>thiamine phosphate + ATP = thiamine diphosphate + ADP</text>
        <dbReference type="Rhea" id="RHEA:15913"/>
        <dbReference type="ChEBI" id="CHEBI:30616"/>
        <dbReference type="ChEBI" id="CHEBI:37575"/>
        <dbReference type="ChEBI" id="CHEBI:58937"/>
        <dbReference type="ChEBI" id="CHEBI:456216"/>
        <dbReference type="EC" id="2.7.4.16"/>
    </reaction>
</comment>
<dbReference type="InterPro" id="IPR036921">
    <property type="entry name" value="PurM-like_N_sf"/>
</dbReference>
<evidence type="ECO:0000256" key="1">
    <source>
        <dbReference type="ARBA" id="ARBA00022977"/>
    </source>
</evidence>
<keyword evidence="2" id="KW-0479">Metal-binding</keyword>
<dbReference type="GO" id="GO:0009030">
    <property type="term" value="F:thiamine-phosphate kinase activity"/>
    <property type="evidence" value="ECO:0007669"/>
    <property type="project" value="UniProtKB-UniRule"/>
</dbReference>
<feature type="binding site" evidence="2">
    <location>
        <position position="233"/>
    </location>
    <ligand>
        <name>Mg(2+)</name>
        <dbReference type="ChEBI" id="CHEBI:18420"/>
        <label>3</label>
    </ligand>
</feature>
<feature type="binding site" evidence="2">
    <location>
        <position position="111"/>
    </location>
    <ligand>
        <name>ATP</name>
        <dbReference type="ChEBI" id="CHEBI:30616"/>
    </ligand>
</feature>
<dbReference type="EMBL" id="HE796683">
    <property type="protein sequence ID" value="CCG98632.1"/>
    <property type="molecule type" value="Genomic_DNA"/>
</dbReference>
<dbReference type="GO" id="GO:0009229">
    <property type="term" value="P:thiamine diphosphate biosynthetic process"/>
    <property type="evidence" value="ECO:0007669"/>
    <property type="project" value="UniProtKB-UniRule"/>
</dbReference>
<feature type="binding site" evidence="2">
    <location>
        <position position="235"/>
    </location>
    <ligand>
        <name>ATP</name>
        <dbReference type="ChEBI" id="CHEBI:30616"/>
    </ligand>
</feature>
<feature type="binding site" evidence="2">
    <location>
        <position position="52"/>
    </location>
    <ligand>
        <name>Mg(2+)</name>
        <dbReference type="ChEBI" id="CHEBI:18420"/>
        <label>1</label>
    </ligand>
</feature>
<dbReference type="EC" id="2.7.4.16" evidence="2"/>
<feature type="binding site" evidence="2">
    <location>
        <position position="81"/>
    </location>
    <ligand>
        <name>Mg(2+)</name>
        <dbReference type="ChEBI" id="CHEBI:18420"/>
        <label>3</label>
    </ligand>
</feature>
<feature type="binding site" evidence="2">
    <location>
        <position position="35"/>
    </location>
    <ligand>
        <name>Mg(2+)</name>
        <dbReference type="ChEBI" id="CHEBI:18420"/>
        <label>4</label>
    </ligand>
</feature>
<gene>
    <name evidence="2" type="primary">thiL</name>
    <name evidence="4" type="ORF">FAES_0621</name>
</gene>
<feature type="binding site" evidence="2">
    <location>
        <position position="50"/>
    </location>
    <ligand>
        <name>Mg(2+)</name>
        <dbReference type="ChEBI" id="CHEBI:18420"/>
        <label>4</label>
    </ligand>
</feature>
<comment type="function">
    <text evidence="2">Catalyzes the ATP-dependent phosphorylation of thiamine-monophosphate (TMP) to form thiamine-pyrophosphate (TPP), the active form of vitamin B1.</text>
</comment>
<feature type="binding site" evidence="2">
    <location>
        <position position="155"/>
    </location>
    <ligand>
        <name>ATP</name>
        <dbReference type="ChEBI" id="CHEBI:30616"/>
    </ligand>
</feature>
<keyword evidence="2" id="KW-0460">Magnesium</keyword>
<keyword evidence="2 4" id="KW-0418">Kinase</keyword>
<dbReference type="Gene3D" id="3.90.650.10">
    <property type="entry name" value="PurM-like C-terminal domain"/>
    <property type="match status" value="1"/>
</dbReference>
<feature type="binding site" evidence="2">
    <location>
        <position position="59"/>
    </location>
    <ligand>
        <name>substrate</name>
    </ligand>
</feature>
<dbReference type="InterPro" id="IPR016188">
    <property type="entry name" value="PurM-like_N"/>
</dbReference>
<keyword evidence="5" id="KW-1185">Reference proteome</keyword>
<dbReference type="HOGENOM" id="CLU_046964_1_0_10"/>
<reference evidence="4 5" key="1">
    <citation type="journal article" date="2012" name="J. Bacteriol.">
        <title>Genome Sequence of Fibrella aestuarina BUZ 2T, a Filamentous Marine Bacterium.</title>
        <authorList>
            <person name="Filippini M."/>
            <person name="Qi W."/>
            <person name="Blom J."/>
            <person name="Goesmann A."/>
            <person name="Smits T.H."/>
            <person name="Bagheri H.C."/>
        </authorList>
    </citation>
    <scope>NUCLEOTIDE SEQUENCE [LARGE SCALE GENOMIC DNA]</scope>
    <source>
        <strain evidence="5">BUZ 2T</strain>
    </source>
</reference>
<dbReference type="GO" id="GO:0009228">
    <property type="term" value="P:thiamine biosynthetic process"/>
    <property type="evidence" value="ECO:0007669"/>
    <property type="project" value="UniProtKB-KW"/>
</dbReference>
<comment type="miscellaneous">
    <text evidence="2">Reaction mechanism of ThiL seems to utilize a direct, inline transfer of the gamma-phosphate of ATP to TMP rather than a phosphorylated enzyme intermediate.</text>
</comment>
<keyword evidence="2" id="KW-0547">Nucleotide-binding</keyword>
<evidence type="ECO:0000313" key="5">
    <source>
        <dbReference type="Proteomes" id="UP000011058"/>
    </source>
</evidence>
<dbReference type="RefSeq" id="WP_015329732.1">
    <property type="nucleotide sequence ID" value="NC_020054.1"/>
</dbReference>
<keyword evidence="2 4" id="KW-0808">Transferase</keyword>
<dbReference type="KEGG" id="fae:FAES_0621"/>
<dbReference type="InterPro" id="IPR036676">
    <property type="entry name" value="PurM-like_C_sf"/>
</dbReference>
<feature type="binding site" evidence="2">
    <location>
        <position position="35"/>
    </location>
    <ligand>
        <name>Mg(2+)</name>
        <dbReference type="ChEBI" id="CHEBI:18420"/>
        <label>3</label>
    </ligand>
</feature>
<dbReference type="OrthoDB" id="9802811at2"/>
<evidence type="ECO:0000313" key="4">
    <source>
        <dbReference type="EMBL" id="CCG98632.1"/>
    </source>
</evidence>
<evidence type="ECO:0000256" key="2">
    <source>
        <dbReference type="HAMAP-Rule" id="MF_02128"/>
    </source>
</evidence>
<feature type="binding site" evidence="2">
    <location>
        <position position="81"/>
    </location>
    <ligand>
        <name>Mg(2+)</name>
        <dbReference type="ChEBI" id="CHEBI:18420"/>
        <label>4</label>
    </ligand>
</feature>
<feature type="binding site" evidence="2">
    <location>
        <position position="286"/>
    </location>
    <ligand>
        <name>substrate</name>
    </ligand>
</feature>
<dbReference type="HAMAP" id="MF_02128">
    <property type="entry name" value="TMP_kinase"/>
    <property type="match status" value="1"/>
</dbReference>
<comment type="similarity">
    <text evidence="2">Belongs to the thiamine-monophosphate kinase family.</text>
</comment>
<organism evidence="4 5">
    <name type="scientific">Fibrella aestuarina BUZ 2</name>
    <dbReference type="NCBI Taxonomy" id="1166018"/>
    <lineage>
        <taxon>Bacteria</taxon>
        <taxon>Pseudomonadati</taxon>
        <taxon>Bacteroidota</taxon>
        <taxon>Cytophagia</taxon>
        <taxon>Cytophagales</taxon>
        <taxon>Spirosomataceae</taxon>
        <taxon>Fibrella</taxon>
    </lineage>
</organism>
<feature type="binding site" evidence="2">
    <location>
        <position position="81"/>
    </location>
    <ligand>
        <name>Mg(2+)</name>
        <dbReference type="ChEBI" id="CHEBI:18420"/>
        <label>2</label>
    </ligand>
</feature>
<dbReference type="STRING" id="1166018.FAES_0621"/>
<feature type="binding site" evidence="2">
    <location>
        <position position="129"/>
    </location>
    <ligand>
        <name>Mg(2+)</name>
        <dbReference type="ChEBI" id="CHEBI:18420"/>
        <label>1</label>
    </ligand>
</feature>
<dbReference type="CDD" id="cd02194">
    <property type="entry name" value="ThiL"/>
    <property type="match status" value="1"/>
</dbReference>
<dbReference type="PIRSF" id="PIRSF005303">
    <property type="entry name" value="Thiam_monoph_kin"/>
    <property type="match status" value="1"/>
</dbReference>
<keyword evidence="1 2" id="KW-0784">Thiamine biosynthesis</keyword>
<dbReference type="SUPFAM" id="SSF56042">
    <property type="entry name" value="PurM C-terminal domain-like"/>
    <property type="match status" value="1"/>
</dbReference>
<protein>
    <recommendedName>
        <fullName evidence="2">Thiamine-monophosphate kinase</fullName>
        <shortName evidence="2">TMP kinase</shortName>
        <shortName evidence="2">Thiamine-phosphate kinase</shortName>
        <ecNumber evidence="2">2.7.4.16</ecNumber>
    </recommendedName>
</protein>
<comment type="pathway">
    <text evidence="2">Cofactor biosynthesis; thiamine diphosphate biosynthesis; thiamine diphosphate from thiamine phosphate: step 1/1.</text>
</comment>
<feature type="binding site" evidence="2">
    <location>
        <position position="236"/>
    </location>
    <ligand>
        <name>Mg(2+)</name>
        <dbReference type="ChEBI" id="CHEBI:18420"/>
        <label>5</label>
    </ligand>
</feature>
<dbReference type="SUPFAM" id="SSF55326">
    <property type="entry name" value="PurM N-terminal domain-like"/>
    <property type="match status" value="1"/>
</dbReference>
<name>I0K3C9_9BACT</name>
<dbReference type="AlphaFoldDB" id="I0K3C9"/>
<feature type="binding site" evidence="2">
    <location>
        <begin position="128"/>
        <end position="129"/>
    </location>
    <ligand>
        <name>ATP</name>
        <dbReference type="ChEBI" id="CHEBI:30616"/>
    </ligand>
</feature>
<dbReference type="GO" id="GO:0000287">
    <property type="term" value="F:magnesium ion binding"/>
    <property type="evidence" value="ECO:0007669"/>
    <property type="project" value="UniProtKB-UniRule"/>
</dbReference>
<dbReference type="UniPathway" id="UPA00060">
    <property type="reaction ID" value="UER00142"/>
</dbReference>
<dbReference type="PANTHER" id="PTHR30270">
    <property type="entry name" value="THIAMINE-MONOPHOSPHATE KINASE"/>
    <property type="match status" value="1"/>
</dbReference>
<evidence type="ECO:0000259" key="3">
    <source>
        <dbReference type="Pfam" id="PF00586"/>
    </source>
</evidence>
<dbReference type="eggNOG" id="COG0611">
    <property type="taxonomic scope" value="Bacteria"/>
</dbReference>
<feature type="binding site" evidence="2">
    <location>
        <position position="343"/>
    </location>
    <ligand>
        <name>substrate</name>
    </ligand>
</feature>
<dbReference type="NCBIfam" id="TIGR01379">
    <property type="entry name" value="thiL"/>
    <property type="match status" value="1"/>
</dbReference>
<dbReference type="Pfam" id="PF00586">
    <property type="entry name" value="AIRS"/>
    <property type="match status" value="1"/>
</dbReference>
<keyword evidence="2" id="KW-0067">ATP-binding</keyword>
<dbReference type="PATRIC" id="fig|1166018.3.peg.631"/>
<sequence>MTSLNTLGEIGLIERIRQETPSPAQSSTIQGIGDDAAVFAIDEQTLGLLSTDMLVEGIHFDLTYVPLRHLGFKAVAVNVSDIAAMNGVPTQLTVSLGLSSRFTVEAVDELYAGIRAACAAYNVDLVGGDTTSSRSGLVLSIAVIGRVDKDHITYRRTAQPNDVICVTGDLGAAYLGLQLLEREKQEYLANPEMQPAISEERAYLIQRQLRPDGRTDIVHELRDLDIVPTAMIDISDGLASELLHLCTQSGTGAVIFDENIPIDDQTYLAADEFKISPITAALNGGEDYELLFTIPPQEFEKLKNHSRITAIGYMTDADGRAPSDRVILATKAGQQTPIRAQGWTAGS</sequence>
<dbReference type="InterPro" id="IPR006283">
    <property type="entry name" value="ThiL-like"/>
</dbReference>
<dbReference type="Proteomes" id="UP000011058">
    <property type="component" value="Chromosome"/>
</dbReference>
<dbReference type="Gene3D" id="3.30.1330.10">
    <property type="entry name" value="PurM-like, N-terminal domain"/>
    <property type="match status" value="1"/>
</dbReference>
<accession>I0K3C9</accession>
<feature type="domain" description="PurM-like N-terminal" evidence="3">
    <location>
        <begin position="33"/>
        <end position="147"/>
    </location>
</feature>
<dbReference type="PANTHER" id="PTHR30270:SF0">
    <property type="entry name" value="THIAMINE-MONOPHOSPHATE KINASE"/>
    <property type="match status" value="1"/>
</dbReference>
<feature type="binding site" evidence="2">
    <location>
        <position position="52"/>
    </location>
    <ligand>
        <name>Mg(2+)</name>
        <dbReference type="ChEBI" id="CHEBI:18420"/>
        <label>2</label>
    </ligand>
</feature>
<dbReference type="GO" id="GO:0005524">
    <property type="term" value="F:ATP binding"/>
    <property type="evidence" value="ECO:0007669"/>
    <property type="project" value="UniProtKB-UniRule"/>
</dbReference>
<feature type="binding site" evidence="2">
    <location>
        <position position="51"/>
    </location>
    <ligand>
        <name>Mg(2+)</name>
        <dbReference type="ChEBI" id="CHEBI:18420"/>
        <label>1</label>
    </ligand>
</feature>
<proteinExistence type="inferred from homology"/>